<keyword evidence="3" id="KW-1185">Reference proteome</keyword>
<evidence type="ECO:0000313" key="3">
    <source>
        <dbReference type="Proteomes" id="UP000503129"/>
    </source>
</evidence>
<sequence length="192" mass="21965">MQTKEAPFTLRLWTVKEYQKMAELGIFHPEERVELIAGQIVKMSAKGTVHTTTVRRIANVLRDKLQGQVDVHTQDPVQLNDFSEPEPDIAVVKLDPLDYVDHHPTASEVYLIIEVADSSFKYDCETKGKAYAKSGILDYWVLDVNNRKLHVFREPTQEKYQSEVIFSQEAIISPLNFPNLMITIADILPPKQ</sequence>
<evidence type="ECO:0000313" key="2">
    <source>
        <dbReference type="EMBL" id="QDL11843.1"/>
    </source>
</evidence>
<dbReference type="AlphaFoldDB" id="A0A856MKF5"/>
<dbReference type="InterPro" id="IPR008538">
    <property type="entry name" value="Uma2"/>
</dbReference>
<reference evidence="2 3" key="1">
    <citation type="submission" date="2018-06" db="EMBL/GenBank/DDBJ databases">
        <title>Comparative genomics of Brasilonema spp. strains.</title>
        <authorList>
            <person name="Alvarenga D.O."/>
            <person name="Fiore M.F."/>
            <person name="Varani A.M."/>
        </authorList>
    </citation>
    <scope>NUCLEOTIDE SEQUENCE [LARGE SCALE GENOMIC DNA]</scope>
    <source>
        <strain evidence="2 3">CENA114</strain>
    </source>
</reference>
<dbReference type="KEGG" id="bsen:DP114_31625"/>
<dbReference type="Pfam" id="PF05685">
    <property type="entry name" value="Uma2"/>
    <property type="match status" value="1"/>
</dbReference>
<dbReference type="GO" id="GO:0004519">
    <property type="term" value="F:endonuclease activity"/>
    <property type="evidence" value="ECO:0007669"/>
    <property type="project" value="UniProtKB-KW"/>
</dbReference>
<dbReference type="RefSeq" id="WP_169266673.1">
    <property type="nucleotide sequence ID" value="NZ_CAWOXK010000001.1"/>
</dbReference>
<dbReference type="PANTHER" id="PTHR35400">
    <property type="entry name" value="SLR1083 PROTEIN"/>
    <property type="match status" value="1"/>
</dbReference>
<dbReference type="EMBL" id="CP030118">
    <property type="protein sequence ID" value="QDL11843.1"/>
    <property type="molecule type" value="Genomic_DNA"/>
</dbReference>
<dbReference type="CDD" id="cd06260">
    <property type="entry name" value="DUF820-like"/>
    <property type="match status" value="1"/>
</dbReference>
<dbReference type="Proteomes" id="UP000503129">
    <property type="component" value="Chromosome"/>
</dbReference>
<dbReference type="PANTHER" id="PTHR35400:SF1">
    <property type="entry name" value="SLR1083 PROTEIN"/>
    <property type="match status" value="1"/>
</dbReference>
<evidence type="ECO:0000259" key="1">
    <source>
        <dbReference type="Pfam" id="PF05685"/>
    </source>
</evidence>
<protein>
    <submittedName>
        <fullName evidence="2">Uma2 family endonuclease</fullName>
    </submittedName>
</protein>
<proteinExistence type="predicted"/>
<dbReference type="InterPro" id="IPR012296">
    <property type="entry name" value="Nuclease_put_TT1808"/>
</dbReference>
<keyword evidence="2" id="KW-0540">Nuclease</keyword>
<organism evidence="2 3">
    <name type="scientific">Brasilonema sennae CENA114</name>
    <dbReference type="NCBI Taxonomy" id="415709"/>
    <lineage>
        <taxon>Bacteria</taxon>
        <taxon>Bacillati</taxon>
        <taxon>Cyanobacteriota</taxon>
        <taxon>Cyanophyceae</taxon>
        <taxon>Nostocales</taxon>
        <taxon>Scytonemataceae</taxon>
        <taxon>Brasilonema</taxon>
        <taxon>Bromeliae group (in: Brasilonema)</taxon>
    </lineage>
</organism>
<feature type="domain" description="Putative restriction endonuclease" evidence="1">
    <location>
        <begin position="16"/>
        <end position="184"/>
    </location>
</feature>
<keyword evidence="2" id="KW-0255">Endonuclease</keyword>
<gene>
    <name evidence="2" type="ORF">DP114_31625</name>
</gene>
<dbReference type="SUPFAM" id="SSF52980">
    <property type="entry name" value="Restriction endonuclease-like"/>
    <property type="match status" value="1"/>
</dbReference>
<dbReference type="Gene3D" id="3.90.1570.10">
    <property type="entry name" value="tt1808, chain A"/>
    <property type="match status" value="1"/>
</dbReference>
<dbReference type="InterPro" id="IPR011335">
    <property type="entry name" value="Restrct_endonuc-II-like"/>
</dbReference>
<name>A0A856MKF5_9CYAN</name>
<keyword evidence="2" id="KW-0378">Hydrolase</keyword>
<accession>A0A856MKF5</accession>